<comment type="caution">
    <text evidence="2">The sequence shown here is derived from an EMBL/GenBank/DDBJ whole genome shotgun (WGS) entry which is preliminary data.</text>
</comment>
<keyword evidence="3" id="KW-1185">Reference proteome</keyword>
<dbReference type="Proteomes" id="UP000294749">
    <property type="component" value="Unassembled WGS sequence"/>
</dbReference>
<dbReference type="Gene3D" id="3.30.1460.30">
    <property type="entry name" value="YgaC/TfoX-N like chaperone"/>
    <property type="match status" value="1"/>
</dbReference>
<sequence length="114" mass="13148">MAYSEYLADRVRPRLKGKGELEEKKMMGGLTFMVNGKMCIGIMFDKKSEEDKLMVRVGKLNYEELLNKPGSRPMDFTGKPLRDFLFIGPDGFDTEDDLDFWVAQALEFNRLLNV</sequence>
<gene>
    <name evidence="2" type="ORF">CLV90_1204</name>
</gene>
<protein>
    <submittedName>
        <fullName evidence="2">TfoX-like protein</fullName>
    </submittedName>
</protein>
<evidence type="ECO:0000259" key="1">
    <source>
        <dbReference type="Pfam" id="PF04993"/>
    </source>
</evidence>
<proteinExistence type="predicted"/>
<dbReference type="AlphaFoldDB" id="A0A4V3ERQ9"/>
<evidence type="ECO:0000313" key="2">
    <source>
        <dbReference type="EMBL" id="TDT47133.1"/>
    </source>
</evidence>
<name>A0A4V3ERQ9_9FLAO</name>
<dbReference type="Pfam" id="PF04993">
    <property type="entry name" value="TfoX_N"/>
    <property type="match status" value="1"/>
</dbReference>
<dbReference type="OrthoDB" id="214902at2"/>
<dbReference type="EMBL" id="SOAY01000010">
    <property type="protein sequence ID" value="TDT47133.1"/>
    <property type="molecule type" value="Genomic_DNA"/>
</dbReference>
<evidence type="ECO:0000313" key="3">
    <source>
        <dbReference type="Proteomes" id="UP000294749"/>
    </source>
</evidence>
<feature type="domain" description="TfoX N-terminal" evidence="1">
    <location>
        <begin position="15"/>
        <end position="108"/>
    </location>
</feature>
<dbReference type="InterPro" id="IPR007076">
    <property type="entry name" value="TfoX_N"/>
</dbReference>
<accession>A0A4V3ERQ9</accession>
<reference evidence="2 3" key="1">
    <citation type="submission" date="2019-03" db="EMBL/GenBank/DDBJ databases">
        <title>Genomic Encyclopedia of Archaeal and Bacterial Type Strains, Phase II (KMG-II): from individual species to whole genera.</title>
        <authorList>
            <person name="Goeker M."/>
        </authorList>
    </citation>
    <scope>NUCLEOTIDE SEQUENCE [LARGE SCALE GENOMIC DNA]</scope>
    <source>
        <strain evidence="2 3">DSM 25233</strain>
    </source>
</reference>
<dbReference type="RefSeq" id="WP_133686539.1">
    <property type="nucleotide sequence ID" value="NZ_SOAY01000010.1"/>
</dbReference>
<dbReference type="SUPFAM" id="SSF159894">
    <property type="entry name" value="YgaC/TfoX-N like"/>
    <property type="match status" value="1"/>
</dbReference>
<organism evidence="2 3">
    <name type="scientific">Maribacter spongiicola</name>
    <dbReference type="NCBI Taxonomy" id="1206753"/>
    <lineage>
        <taxon>Bacteria</taxon>
        <taxon>Pseudomonadati</taxon>
        <taxon>Bacteroidota</taxon>
        <taxon>Flavobacteriia</taxon>
        <taxon>Flavobacteriales</taxon>
        <taxon>Flavobacteriaceae</taxon>
        <taxon>Maribacter</taxon>
    </lineage>
</organism>